<comment type="cofactor">
    <cofactor evidence="1">
        <name>Mg(2+)</name>
        <dbReference type="ChEBI" id="CHEBI:18420"/>
    </cofactor>
</comment>
<evidence type="ECO:0000256" key="2">
    <source>
        <dbReference type="ARBA" id="ARBA00022801"/>
    </source>
</evidence>
<keyword evidence="5" id="KW-1185">Reference proteome</keyword>
<dbReference type="PANTHER" id="PTHR43046:SF16">
    <property type="entry name" value="ADP-RIBOSE PYROPHOSPHATASE YJHB-RELATED"/>
    <property type="match status" value="1"/>
</dbReference>
<dbReference type="PANTHER" id="PTHR43046">
    <property type="entry name" value="GDP-MANNOSE MANNOSYL HYDROLASE"/>
    <property type="match status" value="1"/>
</dbReference>
<dbReference type="CDD" id="cd04683">
    <property type="entry name" value="NUDIX_Hydrolase"/>
    <property type="match status" value="1"/>
</dbReference>
<dbReference type="Proteomes" id="UP000195913">
    <property type="component" value="Unassembled WGS sequence"/>
</dbReference>
<dbReference type="GO" id="GO:0016787">
    <property type="term" value="F:hydrolase activity"/>
    <property type="evidence" value="ECO:0007669"/>
    <property type="project" value="UniProtKB-KW"/>
</dbReference>
<dbReference type="InterPro" id="IPR020084">
    <property type="entry name" value="NUDIX_hydrolase_CS"/>
</dbReference>
<feature type="domain" description="Nudix hydrolase" evidence="3">
    <location>
        <begin position="5"/>
        <end position="140"/>
    </location>
</feature>
<dbReference type="PROSITE" id="PS51462">
    <property type="entry name" value="NUDIX"/>
    <property type="match status" value="1"/>
</dbReference>
<proteinExistence type="predicted"/>
<keyword evidence="2" id="KW-0378">Hydrolase</keyword>
<evidence type="ECO:0000313" key="4">
    <source>
        <dbReference type="EMBL" id="SJM64636.1"/>
    </source>
</evidence>
<evidence type="ECO:0000259" key="3">
    <source>
        <dbReference type="PROSITE" id="PS51462"/>
    </source>
</evidence>
<dbReference type="AlphaFoldDB" id="A0A1R4G903"/>
<reference evidence="4 5" key="1">
    <citation type="submission" date="2017-02" db="EMBL/GenBank/DDBJ databases">
        <authorList>
            <person name="Peterson S.W."/>
        </authorList>
    </citation>
    <scope>NUCLEOTIDE SEQUENCE [LARGE SCALE GENOMIC DNA]</scope>
    <source>
        <strain evidence="4 5">B Ar 00.02</strain>
    </source>
</reference>
<dbReference type="PROSITE" id="PS00893">
    <property type="entry name" value="NUDIX_BOX"/>
    <property type="match status" value="1"/>
</dbReference>
<dbReference type="InterPro" id="IPR015797">
    <property type="entry name" value="NUDIX_hydrolase-like_dom_sf"/>
</dbReference>
<organism evidence="4 5">
    <name type="scientific">Arthrobacter rhombi</name>
    <dbReference type="NCBI Taxonomy" id="71253"/>
    <lineage>
        <taxon>Bacteria</taxon>
        <taxon>Bacillati</taxon>
        <taxon>Actinomycetota</taxon>
        <taxon>Actinomycetes</taxon>
        <taxon>Micrococcales</taxon>
        <taxon>Micrococcaceae</taxon>
        <taxon>Arthrobacter</taxon>
    </lineage>
</organism>
<protein>
    <submittedName>
        <fullName evidence="4">Putative MutT-family protein</fullName>
    </submittedName>
</protein>
<evidence type="ECO:0000313" key="5">
    <source>
        <dbReference type="Proteomes" id="UP000195913"/>
    </source>
</evidence>
<dbReference type="InterPro" id="IPR000086">
    <property type="entry name" value="NUDIX_hydrolase_dom"/>
</dbReference>
<accession>A0A1R4G903</accession>
<sequence length="153" mass="16806">MSERPRLVPASYVVFRRADQVLLQLRQGTGYMDGCWAAAAAGHLEAGESAVLAAVREAQEELGITIDPEQLVPLTTMHRSNGATALDGQRVDFFFSCELWHGEPRLMEPDKAADLGWFLLDGLPHATVPHERYVLERLAAGLPSLTTFGFDTV</sequence>
<dbReference type="EMBL" id="FUHW01000032">
    <property type="protein sequence ID" value="SJM64636.1"/>
    <property type="molecule type" value="Genomic_DNA"/>
</dbReference>
<dbReference type="Gene3D" id="3.90.79.10">
    <property type="entry name" value="Nucleoside Triphosphate Pyrophosphohydrolase"/>
    <property type="match status" value="1"/>
</dbReference>
<evidence type="ECO:0000256" key="1">
    <source>
        <dbReference type="ARBA" id="ARBA00001946"/>
    </source>
</evidence>
<dbReference type="SUPFAM" id="SSF55811">
    <property type="entry name" value="Nudix"/>
    <property type="match status" value="1"/>
</dbReference>
<gene>
    <name evidence="4" type="ORF">FM101_08675</name>
</gene>
<dbReference type="Pfam" id="PF00293">
    <property type="entry name" value="NUDIX"/>
    <property type="match status" value="1"/>
</dbReference>
<name>A0A1R4G903_9MICC</name>
<dbReference type="RefSeq" id="WP_086998359.1">
    <property type="nucleotide sequence ID" value="NZ_FUHW01000032.1"/>
</dbReference>